<comment type="similarity">
    <text evidence="2">Belongs to the small GTPase superfamily. Ras family.</text>
</comment>
<evidence type="ECO:0000256" key="11">
    <source>
        <dbReference type="ARBA" id="ARBA00023289"/>
    </source>
</evidence>
<evidence type="ECO:0000256" key="9">
    <source>
        <dbReference type="ARBA" id="ARBA00023136"/>
    </source>
</evidence>
<evidence type="ECO:0000256" key="2">
    <source>
        <dbReference type="ARBA" id="ARBA00008344"/>
    </source>
</evidence>
<dbReference type="SUPFAM" id="SSF52540">
    <property type="entry name" value="P-loop containing nucleoside triphosphate hydrolases"/>
    <property type="match status" value="1"/>
</dbReference>
<dbReference type="PANTHER" id="PTHR24070">
    <property type="entry name" value="RAS, DI-RAS, AND RHEB FAMILY MEMBERS OF SMALL GTPASE SUPERFAMILY"/>
    <property type="match status" value="1"/>
</dbReference>
<dbReference type="InterPro" id="IPR020849">
    <property type="entry name" value="Small_GTPase_Ras-type"/>
</dbReference>
<dbReference type="FunFam" id="3.40.50.300:FF:000631">
    <property type="entry name" value="Ras small monomeric GTPase"/>
    <property type="match status" value="1"/>
</dbReference>
<dbReference type="Pfam" id="PF00071">
    <property type="entry name" value="Ras"/>
    <property type="match status" value="1"/>
</dbReference>
<name>W1Q7R6_OGAPD</name>
<dbReference type="InterPro" id="IPR041841">
    <property type="entry name" value="Rsr1"/>
</dbReference>
<dbReference type="SMART" id="SM00173">
    <property type="entry name" value="RAS"/>
    <property type="match status" value="1"/>
</dbReference>
<dbReference type="GO" id="GO:0032507">
    <property type="term" value="P:maintenance of protein location in cell"/>
    <property type="evidence" value="ECO:0007669"/>
    <property type="project" value="EnsemblFungi"/>
</dbReference>
<evidence type="ECO:0000256" key="4">
    <source>
        <dbReference type="ARBA" id="ARBA00022475"/>
    </source>
</evidence>
<dbReference type="eggNOG" id="KOG0395">
    <property type="taxonomic scope" value="Eukaryota"/>
</dbReference>
<accession>W1Q7R6</accession>
<dbReference type="GO" id="GO:0007120">
    <property type="term" value="P:axial cellular bud site selection"/>
    <property type="evidence" value="ECO:0007669"/>
    <property type="project" value="EnsemblFungi"/>
</dbReference>
<evidence type="ECO:0000256" key="3">
    <source>
        <dbReference type="ARBA" id="ARBA00011984"/>
    </source>
</evidence>
<keyword evidence="10" id="KW-0449">Lipoprotein</keyword>
<dbReference type="SMART" id="SM00176">
    <property type="entry name" value="RAN"/>
    <property type="match status" value="1"/>
</dbReference>
<dbReference type="EC" id="3.6.5.2" evidence="3"/>
<evidence type="ECO:0000256" key="12">
    <source>
        <dbReference type="ARBA" id="ARBA00048098"/>
    </source>
</evidence>
<dbReference type="EMBL" id="AEOI02000010">
    <property type="protein sequence ID" value="ESW96438.1"/>
    <property type="molecule type" value="Genomic_DNA"/>
</dbReference>
<comment type="subcellular location">
    <subcellularLocation>
        <location evidence="1">Cell membrane</location>
        <topology evidence="1">Lipid-anchor</topology>
        <orientation evidence="1">Cytoplasmic side</orientation>
    </subcellularLocation>
</comment>
<evidence type="ECO:0000256" key="13">
    <source>
        <dbReference type="ARBA" id="ARBA00072720"/>
    </source>
</evidence>
<gene>
    <name evidence="15" type="ORF">HPODL_05361</name>
</gene>
<comment type="caution">
    <text evidence="15">The sequence shown here is derived from an EMBL/GenBank/DDBJ whole genome shotgun (WGS) entry which is preliminary data.</text>
</comment>
<dbReference type="OrthoDB" id="5976022at2759"/>
<evidence type="ECO:0000256" key="1">
    <source>
        <dbReference type="ARBA" id="ARBA00004342"/>
    </source>
</evidence>
<keyword evidence="8" id="KW-0342">GTP-binding</keyword>
<dbReference type="GO" id="GO:0003925">
    <property type="term" value="F:G protein activity"/>
    <property type="evidence" value="ECO:0007669"/>
    <property type="project" value="UniProtKB-EC"/>
</dbReference>
<dbReference type="GO" id="GO:2000114">
    <property type="term" value="P:regulation of establishment of cell polarity"/>
    <property type="evidence" value="ECO:0007669"/>
    <property type="project" value="EnsemblFungi"/>
</dbReference>
<evidence type="ECO:0000256" key="10">
    <source>
        <dbReference type="ARBA" id="ARBA00023288"/>
    </source>
</evidence>
<keyword evidence="5" id="KW-0488">Methylation</keyword>
<protein>
    <recommendedName>
        <fullName evidence="13">Ras-related protein RSR1</fullName>
        <ecNumber evidence="3">3.6.5.2</ecNumber>
    </recommendedName>
</protein>
<dbReference type="PROSITE" id="PS51421">
    <property type="entry name" value="RAS"/>
    <property type="match status" value="1"/>
</dbReference>
<dbReference type="PRINTS" id="PR00449">
    <property type="entry name" value="RASTRNSFRMNG"/>
</dbReference>
<dbReference type="PROSITE" id="PS51420">
    <property type="entry name" value="RHO"/>
    <property type="match status" value="1"/>
</dbReference>
<dbReference type="GO" id="GO:0007264">
    <property type="term" value="P:small GTPase-mediated signal transduction"/>
    <property type="evidence" value="ECO:0007669"/>
    <property type="project" value="EnsemblFungi"/>
</dbReference>
<dbReference type="RefSeq" id="XP_013932868.1">
    <property type="nucleotide sequence ID" value="XM_014077393.1"/>
</dbReference>
<dbReference type="GO" id="GO:0035025">
    <property type="term" value="P:positive regulation of Rho protein signal transduction"/>
    <property type="evidence" value="ECO:0007669"/>
    <property type="project" value="EnsemblFungi"/>
</dbReference>
<dbReference type="KEGG" id="opa:HPODL_05361"/>
<feature type="compositionally biased region" description="Basic residues" evidence="14">
    <location>
        <begin position="218"/>
        <end position="229"/>
    </location>
</feature>
<dbReference type="AlphaFoldDB" id="W1Q7R6"/>
<keyword evidence="9" id="KW-0472">Membrane</keyword>
<dbReference type="NCBIfam" id="TIGR00231">
    <property type="entry name" value="small_GTP"/>
    <property type="match status" value="1"/>
</dbReference>
<feature type="compositionally biased region" description="Low complexity" evidence="14">
    <location>
        <begin position="172"/>
        <end position="182"/>
    </location>
</feature>
<dbReference type="GO" id="GO:0005774">
    <property type="term" value="C:vacuolar membrane"/>
    <property type="evidence" value="ECO:0007669"/>
    <property type="project" value="EnsemblFungi"/>
</dbReference>
<keyword evidence="7" id="KW-0378">Hydrolase</keyword>
<dbReference type="Proteomes" id="UP000008673">
    <property type="component" value="Unassembled WGS sequence"/>
</dbReference>
<feature type="region of interest" description="Disordered" evidence="14">
    <location>
        <begin position="172"/>
        <end position="229"/>
    </location>
</feature>
<dbReference type="CDD" id="cd04177">
    <property type="entry name" value="RSR1"/>
    <property type="match status" value="1"/>
</dbReference>
<dbReference type="SMART" id="SM00175">
    <property type="entry name" value="RAB"/>
    <property type="match status" value="1"/>
</dbReference>
<evidence type="ECO:0000256" key="6">
    <source>
        <dbReference type="ARBA" id="ARBA00022741"/>
    </source>
</evidence>
<feature type="compositionally biased region" description="Low complexity" evidence="14">
    <location>
        <begin position="205"/>
        <end position="215"/>
    </location>
</feature>
<evidence type="ECO:0000313" key="16">
    <source>
        <dbReference type="Proteomes" id="UP000008673"/>
    </source>
</evidence>
<dbReference type="HOGENOM" id="CLU_041217_9_0_1"/>
<dbReference type="GO" id="GO:0032153">
    <property type="term" value="C:cell division site"/>
    <property type="evidence" value="ECO:0007669"/>
    <property type="project" value="EnsemblFungi"/>
</dbReference>
<dbReference type="GO" id="GO:0005935">
    <property type="term" value="C:cellular bud neck"/>
    <property type="evidence" value="ECO:0007669"/>
    <property type="project" value="EnsemblFungi"/>
</dbReference>
<dbReference type="GO" id="GO:0045184">
    <property type="term" value="P:establishment of protein localization"/>
    <property type="evidence" value="ECO:0007669"/>
    <property type="project" value="EnsemblFungi"/>
</dbReference>
<keyword evidence="16" id="KW-1185">Reference proteome</keyword>
<organism evidence="15 16">
    <name type="scientific">Ogataea parapolymorpha (strain ATCC 26012 / BCRC 20466 / JCM 22074 / NRRL Y-7560 / DL-1)</name>
    <name type="common">Yeast</name>
    <name type="synonym">Hansenula polymorpha</name>
    <dbReference type="NCBI Taxonomy" id="871575"/>
    <lineage>
        <taxon>Eukaryota</taxon>
        <taxon>Fungi</taxon>
        <taxon>Dikarya</taxon>
        <taxon>Ascomycota</taxon>
        <taxon>Saccharomycotina</taxon>
        <taxon>Pichiomycetes</taxon>
        <taxon>Pichiales</taxon>
        <taxon>Pichiaceae</taxon>
        <taxon>Ogataea</taxon>
    </lineage>
</organism>
<dbReference type="SMART" id="SM00174">
    <property type="entry name" value="RHO"/>
    <property type="match status" value="1"/>
</dbReference>
<dbReference type="InterPro" id="IPR005225">
    <property type="entry name" value="Small_GTP-bd"/>
</dbReference>
<dbReference type="OMA" id="MPLREFK"/>
<dbReference type="GO" id="GO:0000131">
    <property type="term" value="C:incipient cellular bud site"/>
    <property type="evidence" value="ECO:0007669"/>
    <property type="project" value="EnsemblFungi"/>
</dbReference>
<dbReference type="GO" id="GO:0000755">
    <property type="term" value="P:cytogamy"/>
    <property type="evidence" value="ECO:0007669"/>
    <property type="project" value="EnsemblFungi"/>
</dbReference>
<dbReference type="InterPro" id="IPR027417">
    <property type="entry name" value="P-loop_NTPase"/>
</dbReference>
<keyword evidence="11" id="KW-0636">Prenylation</keyword>
<dbReference type="Gene3D" id="3.40.50.300">
    <property type="entry name" value="P-loop containing nucleotide triphosphate hydrolases"/>
    <property type="match status" value="1"/>
</dbReference>
<comment type="catalytic activity">
    <reaction evidence="12">
        <text>GTP + H2O = GDP + phosphate + H(+)</text>
        <dbReference type="Rhea" id="RHEA:19669"/>
        <dbReference type="ChEBI" id="CHEBI:15377"/>
        <dbReference type="ChEBI" id="CHEBI:15378"/>
        <dbReference type="ChEBI" id="CHEBI:37565"/>
        <dbReference type="ChEBI" id="CHEBI:43474"/>
        <dbReference type="ChEBI" id="CHEBI:58189"/>
        <dbReference type="EC" id="3.6.5.2"/>
    </reaction>
</comment>
<keyword evidence="6" id="KW-0547">Nucleotide-binding</keyword>
<evidence type="ECO:0000256" key="7">
    <source>
        <dbReference type="ARBA" id="ARBA00022801"/>
    </source>
</evidence>
<keyword evidence="4" id="KW-1003">Cell membrane</keyword>
<dbReference type="PROSITE" id="PS51419">
    <property type="entry name" value="RAB"/>
    <property type="match status" value="1"/>
</dbReference>
<evidence type="ECO:0000256" key="8">
    <source>
        <dbReference type="ARBA" id="ARBA00023134"/>
    </source>
</evidence>
<reference evidence="15 16" key="1">
    <citation type="journal article" date="2013" name="BMC Genomics">
        <title>Genome sequence and analysis of methylotrophic yeast Hansenula polymorpha DL1.</title>
        <authorList>
            <person name="Ravin N.V."/>
            <person name="Eldarov M.A."/>
            <person name="Kadnikov V.V."/>
            <person name="Beletsky A.V."/>
            <person name="Schneider J."/>
            <person name="Mardanova E.S."/>
            <person name="Smekalova E.M."/>
            <person name="Zvereva M.I."/>
            <person name="Dontsova O.A."/>
            <person name="Mardanov A.V."/>
            <person name="Skryabin K.G."/>
        </authorList>
    </citation>
    <scope>NUCLEOTIDE SEQUENCE [LARGE SCALE GENOMIC DNA]</scope>
    <source>
        <strain evidence="16">ATCC 26012 / BCRC 20466 / JCM 22074 / NRRL Y-7560 / DL-1</strain>
    </source>
</reference>
<dbReference type="GO" id="GO:0007121">
    <property type="term" value="P:bipolar cellular bud site selection"/>
    <property type="evidence" value="ECO:0007669"/>
    <property type="project" value="EnsemblFungi"/>
</dbReference>
<evidence type="ECO:0000313" key="15">
    <source>
        <dbReference type="EMBL" id="ESW96438.1"/>
    </source>
</evidence>
<sequence length="229" mass="25387">MRDYKLVVLGAGGVGKSSLTVQFVQGVYIESYDPTIEDSYTKEIEVDGRACNLEILDTAGVAQFTAMRELYIKSGQGFILVYSVTDKSSLEELMAIREQVMRIKESSNVPMVLVGNKCDLTNEREVTPEDGIEVSKKWNRTPFYEASAMYKMNVEDAFIDVVRQIIRKEVQVSSSGTQGSGSHQKEDVPAPASSRKPSESRKKPTPVAAKPTPAADAKKKKKKRRCVIL</sequence>
<evidence type="ECO:0000256" key="5">
    <source>
        <dbReference type="ARBA" id="ARBA00022481"/>
    </source>
</evidence>
<dbReference type="STRING" id="871575.W1Q7R6"/>
<proteinExistence type="inferred from homology"/>
<dbReference type="GO" id="GO:0005886">
    <property type="term" value="C:plasma membrane"/>
    <property type="evidence" value="ECO:0007669"/>
    <property type="project" value="UniProtKB-SubCell"/>
</dbReference>
<dbReference type="GeneID" id="25774783"/>
<dbReference type="GO" id="GO:0005525">
    <property type="term" value="F:GTP binding"/>
    <property type="evidence" value="ECO:0007669"/>
    <property type="project" value="UniProtKB-KW"/>
</dbReference>
<evidence type="ECO:0000256" key="14">
    <source>
        <dbReference type="SAM" id="MobiDB-lite"/>
    </source>
</evidence>
<dbReference type="InterPro" id="IPR001806">
    <property type="entry name" value="Small_GTPase"/>
</dbReference>